<dbReference type="Gene3D" id="1.10.287.380">
    <property type="entry name" value="Valyl-tRNA synthetase, C-terminal domain"/>
    <property type="match status" value="1"/>
</dbReference>
<dbReference type="InterPro" id="IPR037118">
    <property type="entry name" value="Val-tRNA_synth_C_sf"/>
</dbReference>
<reference evidence="7 8" key="1">
    <citation type="submission" date="2014-06" db="EMBL/GenBank/DDBJ databases">
        <authorList>
            <person name="Ju J."/>
            <person name="Zhang J."/>
        </authorList>
    </citation>
    <scope>NUCLEOTIDE SEQUENCE [LARGE SCALE GENOMIC DNA]</scope>
    <source>
        <strain evidence="7">DmW_045</strain>
    </source>
</reference>
<proteinExistence type="inferred from homology"/>
<dbReference type="SMART" id="SM00382">
    <property type="entry name" value="AAA"/>
    <property type="match status" value="2"/>
</dbReference>
<dbReference type="InterPro" id="IPR032524">
    <property type="entry name" value="ABC_tran_C"/>
</dbReference>
<dbReference type="RefSeq" id="WP_086551901.1">
    <property type="nucleotide sequence ID" value="NZ_JOMO01000011.1"/>
</dbReference>
<dbReference type="PANTHER" id="PTHR42855:SF1">
    <property type="entry name" value="ABC TRANSPORTER DOMAIN-CONTAINING PROTEIN"/>
    <property type="match status" value="1"/>
</dbReference>
<evidence type="ECO:0000259" key="6">
    <source>
        <dbReference type="PROSITE" id="PS50893"/>
    </source>
</evidence>
<name>A0A252A593_9PROT</name>
<dbReference type="Pfam" id="PF16326">
    <property type="entry name" value="ABC_tran_CTD"/>
    <property type="match status" value="1"/>
</dbReference>
<dbReference type="Gene3D" id="3.40.50.300">
    <property type="entry name" value="P-loop containing nucleotide triphosphate hydrolases"/>
    <property type="match status" value="2"/>
</dbReference>
<comment type="similarity">
    <text evidence="4">Belongs to the ABC transporter superfamily. ABCF family. Uup subfamily.</text>
</comment>
<gene>
    <name evidence="7" type="ORF">HK12_01350</name>
</gene>
<dbReference type="PANTHER" id="PTHR42855">
    <property type="entry name" value="ABC TRANSPORTER ATP-BINDING SUBUNIT"/>
    <property type="match status" value="1"/>
</dbReference>
<evidence type="ECO:0000256" key="5">
    <source>
        <dbReference type="SAM" id="Coils"/>
    </source>
</evidence>
<dbReference type="PROSITE" id="PS50893">
    <property type="entry name" value="ABC_TRANSPORTER_2"/>
    <property type="match status" value="2"/>
</dbReference>
<protein>
    <submittedName>
        <fullName evidence="7">Elongation factor 3</fullName>
    </submittedName>
</protein>
<keyword evidence="1" id="KW-0547">Nucleotide-binding</keyword>
<dbReference type="SUPFAM" id="SSF52540">
    <property type="entry name" value="P-loop containing nucleoside triphosphate hydrolases"/>
    <property type="match status" value="2"/>
</dbReference>
<keyword evidence="2" id="KW-0067">ATP-binding</keyword>
<comment type="caution">
    <text evidence="7">The sequence shown here is derived from an EMBL/GenBank/DDBJ whole genome shotgun (WGS) entry which is preliminary data.</text>
</comment>
<dbReference type="CDD" id="cd03221">
    <property type="entry name" value="ABCF_EF-3"/>
    <property type="match status" value="2"/>
</dbReference>
<dbReference type="InterPro" id="IPR051309">
    <property type="entry name" value="ABCF_ATPase"/>
</dbReference>
<dbReference type="InterPro" id="IPR003439">
    <property type="entry name" value="ABC_transporter-like_ATP-bd"/>
</dbReference>
<evidence type="ECO:0000256" key="3">
    <source>
        <dbReference type="ARBA" id="ARBA00049360"/>
    </source>
</evidence>
<dbReference type="EMBL" id="JOMO01000011">
    <property type="protein sequence ID" value="OUI84574.1"/>
    <property type="molecule type" value="Genomic_DNA"/>
</dbReference>
<sequence>MALPPLLHLQDITLTLGGRPLLAGGSLAVARGERVCLVGRNGSGKSTFLKIAAGVIQPDSGSVFVQPGIKLRYLPQEPDLSQYATTLDYVQSCIDEPENEWRANALLDALGLTGLEQTSHLSGGEARRCAIAGVLAAAPDVLLLDEPTNHLDMPTIEWLEKELLSLNCGMVIISHDRRLLSTLSRAVVWLDRGTTRRLDQGFERFEEWREEVLEQEERDAHKLDRQIAREEDWMRYGVTARRKRNVRRVAELGSLRQARREAVKAPGTVTLQAQSAGTSSKLVAVAERVNKAWGTRPIVKDLDLRLLRGDRLAIVGANGAGKTTLLQLLTGKDMPDSGTVTLGPSLAMVSLDQQRQSLTPDKTLADTLTGGGGDMVQVGDEKRHVIGYMKDFLFRPEQARTPVSALSGGERGRLMLACALARPSNLLVLDEPTNDLDLETLDLLQDMLASYDGTVLLVSHDRDFLDRVATSVLATHGNGVWVEYAGGYSDMVAQKAAGSSMVEMGQDNKEVVAITQPRSEPKPTPTKKLSYKDQFALDNLPAEMAKLEEKAKILRDKLSHPEFYTKDPKGFAKYTAELEKLETDLAHAEERWLELEMKREVLANTGK</sequence>
<dbReference type="AlphaFoldDB" id="A0A252A593"/>
<dbReference type="Pfam" id="PF00005">
    <property type="entry name" value="ABC_tran"/>
    <property type="match status" value="2"/>
</dbReference>
<dbReference type="InterPro" id="IPR027417">
    <property type="entry name" value="P-loop_NTPase"/>
</dbReference>
<feature type="domain" description="ABC transporter" evidence="6">
    <location>
        <begin position="284"/>
        <end position="504"/>
    </location>
</feature>
<dbReference type="GO" id="GO:0003746">
    <property type="term" value="F:translation elongation factor activity"/>
    <property type="evidence" value="ECO:0007669"/>
    <property type="project" value="UniProtKB-KW"/>
</dbReference>
<dbReference type="InterPro" id="IPR003593">
    <property type="entry name" value="AAA+_ATPase"/>
</dbReference>
<dbReference type="Proteomes" id="UP000194639">
    <property type="component" value="Unassembled WGS sequence"/>
</dbReference>
<keyword evidence="7" id="KW-0648">Protein biosynthesis</keyword>
<evidence type="ECO:0000313" key="7">
    <source>
        <dbReference type="EMBL" id="OUI84574.1"/>
    </source>
</evidence>
<keyword evidence="7" id="KW-0251">Elongation factor</keyword>
<feature type="domain" description="ABC transporter" evidence="6">
    <location>
        <begin position="7"/>
        <end position="217"/>
    </location>
</feature>
<dbReference type="GO" id="GO:0003677">
    <property type="term" value="F:DNA binding"/>
    <property type="evidence" value="ECO:0007669"/>
    <property type="project" value="InterPro"/>
</dbReference>
<evidence type="ECO:0000256" key="2">
    <source>
        <dbReference type="ARBA" id="ARBA00022840"/>
    </source>
</evidence>
<dbReference type="GO" id="GO:0016887">
    <property type="term" value="F:ATP hydrolysis activity"/>
    <property type="evidence" value="ECO:0007669"/>
    <property type="project" value="InterPro"/>
</dbReference>
<comment type="catalytic activity">
    <reaction evidence="3">
        <text>ATP + H2O = ADP + phosphate + H(+)</text>
        <dbReference type="Rhea" id="RHEA:13065"/>
        <dbReference type="ChEBI" id="CHEBI:15377"/>
        <dbReference type="ChEBI" id="CHEBI:15378"/>
        <dbReference type="ChEBI" id="CHEBI:30616"/>
        <dbReference type="ChEBI" id="CHEBI:43474"/>
        <dbReference type="ChEBI" id="CHEBI:456216"/>
    </reaction>
</comment>
<organism evidence="7 8">
    <name type="scientific">Acetobacter orientalis</name>
    <dbReference type="NCBI Taxonomy" id="146474"/>
    <lineage>
        <taxon>Bacteria</taxon>
        <taxon>Pseudomonadati</taxon>
        <taxon>Pseudomonadota</taxon>
        <taxon>Alphaproteobacteria</taxon>
        <taxon>Acetobacterales</taxon>
        <taxon>Acetobacteraceae</taxon>
        <taxon>Acetobacter</taxon>
    </lineage>
</organism>
<feature type="coiled-coil region" evidence="5">
    <location>
        <begin position="537"/>
        <end position="598"/>
    </location>
</feature>
<evidence type="ECO:0000256" key="1">
    <source>
        <dbReference type="ARBA" id="ARBA00022741"/>
    </source>
</evidence>
<dbReference type="GO" id="GO:0005524">
    <property type="term" value="F:ATP binding"/>
    <property type="evidence" value="ECO:0007669"/>
    <property type="project" value="UniProtKB-KW"/>
</dbReference>
<accession>A0A252A593</accession>
<dbReference type="FunFam" id="3.40.50.300:FF:000309">
    <property type="entry name" value="ABC transporter ATP-binding protein"/>
    <property type="match status" value="1"/>
</dbReference>
<evidence type="ECO:0000256" key="4">
    <source>
        <dbReference type="ARBA" id="ARBA00061478"/>
    </source>
</evidence>
<evidence type="ECO:0000313" key="8">
    <source>
        <dbReference type="Proteomes" id="UP000194639"/>
    </source>
</evidence>
<keyword evidence="5" id="KW-0175">Coiled coil</keyword>